<dbReference type="Pfam" id="PF00001">
    <property type="entry name" value="7tm_1"/>
    <property type="match status" value="1"/>
</dbReference>
<dbReference type="InterPro" id="IPR017452">
    <property type="entry name" value="GPCR_Rhodpsn_7TM"/>
</dbReference>
<keyword evidence="2" id="KW-1003">Cell membrane</keyword>
<dbReference type="PRINTS" id="PR00237">
    <property type="entry name" value="GPCRRHODOPSN"/>
</dbReference>
<comment type="similarity">
    <text evidence="11">Belongs to the chemokine-like receptor (CMKLR) family.</text>
</comment>
<keyword evidence="5 13" id="KW-1133">Transmembrane helix</keyword>
<evidence type="ECO:0000256" key="3">
    <source>
        <dbReference type="ARBA" id="ARBA00022553"/>
    </source>
</evidence>
<evidence type="ECO:0000256" key="2">
    <source>
        <dbReference type="ARBA" id="ARBA00022475"/>
    </source>
</evidence>
<dbReference type="GO" id="GO:0006954">
    <property type="term" value="P:inflammatory response"/>
    <property type="evidence" value="ECO:0007669"/>
    <property type="project" value="TreeGrafter"/>
</dbReference>
<comment type="subcellular location">
    <subcellularLocation>
        <location evidence="1">Cell membrane</location>
        <topology evidence="1">Multi-pass membrane protein</topology>
    </subcellularLocation>
</comment>
<dbReference type="GO" id="GO:0007204">
    <property type="term" value="P:positive regulation of cytosolic calcium ion concentration"/>
    <property type="evidence" value="ECO:0007669"/>
    <property type="project" value="TreeGrafter"/>
</dbReference>
<name>A0AAW2A513_CULAL</name>
<feature type="compositionally biased region" description="Basic and acidic residues" evidence="12">
    <location>
        <begin position="370"/>
        <end position="384"/>
    </location>
</feature>
<feature type="transmembrane region" description="Helical" evidence="13">
    <location>
        <begin position="99"/>
        <end position="123"/>
    </location>
</feature>
<proteinExistence type="inferred from homology"/>
<accession>A0AAW2A513</accession>
<feature type="transmembrane region" description="Helical" evidence="13">
    <location>
        <begin position="176"/>
        <end position="199"/>
    </location>
</feature>
<dbReference type="GO" id="GO:0005886">
    <property type="term" value="C:plasma membrane"/>
    <property type="evidence" value="ECO:0007669"/>
    <property type="project" value="UniProtKB-SubCell"/>
</dbReference>
<feature type="transmembrane region" description="Helical" evidence="13">
    <location>
        <begin position="62"/>
        <end position="87"/>
    </location>
</feature>
<dbReference type="FunFam" id="1.20.1070.10:FF:000109">
    <property type="entry name" value="Leukotriene B4 receptor"/>
    <property type="match status" value="1"/>
</dbReference>
<dbReference type="PRINTS" id="PR01476">
    <property type="entry name" value="LTBRECEPTOR"/>
</dbReference>
<keyword evidence="4 13" id="KW-0812">Transmembrane</keyword>
<dbReference type="InterPro" id="IPR003981">
    <property type="entry name" value="Leukotriene_B4_rcpt"/>
</dbReference>
<feature type="transmembrane region" description="Helical" evidence="13">
    <location>
        <begin position="224"/>
        <end position="247"/>
    </location>
</feature>
<evidence type="ECO:0000313" key="15">
    <source>
        <dbReference type="EMBL" id="KAK9967724.1"/>
    </source>
</evidence>
<keyword evidence="8" id="KW-0675">Receptor</keyword>
<evidence type="ECO:0000256" key="10">
    <source>
        <dbReference type="ARBA" id="ARBA00023224"/>
    </source>
</evidence>
<evidence type="ECO:0000256" key="5">
    <source>
        <dbReference type="ARBA" id="ARBA00022989"/>
    </source>
</evidence>
<feature type="transmembrane region" description="Helical" evidence="13">
    <location>
        <begin position="308"/>
        <end position="331"/>
    </location>
</feature>
<feature type="region of interest" description="Disordered" evidence="12">
    <location>
        <begin position="361"/>
        <end position="384"/>
    </location>
</feature>
<evidence type="ECO:0000256" key="1">
    <source>
        <dbReference type="ARBA" id="ARBA00004651"/>
    </source>
</evidence>
<reference evidence="15 16" key="1">
    <citation type="submission" date="2024-05" db="EMBL/GenBank/DDBJ databases">
        <title>A high-quality chromosomal-level genome assembly of Topmouth culter (Culter alburnus).</title>
        <authorList>
            <person name="Zhao H."/>
        </authorList>
    </citation>
    <scope>NUCLEOTIDE SEQUENCE [LARGE SCALE GENOMIC DNA]</scope>
    <source>
        <strain evidence="15">CATC2023</strain>
        <tissue evidence="15">Muscle</tissue>
    </source>
</reference>
<dbReference type="EMBL" id="JAWDJR010000010">
    <property type="protein sequence ID" value="KAK9967724.1"/>
    <property type="molecule type" value="Genomic_DNA"/>
</dbReference>
<feature type="transmembrane region" description="Helical" evidence="13">
    <location>
        <begin position="135"/>
        <end position="156"/>
    </location>
</feature>
<dbReference type="GO" id="GO:0004974">
    <property type="term" value="F:leukotriene receptor activity"/>
    <property type="evidence" value="ECO:0007669"/>
    <property type="project" value="InterPro"/>
</dbReference>
<keyword evidence="7 13" id="KW-0472">Membrane</keyword>
<dbReference type="Gene3D" id="1.20.1070.10">
    <property type="entry name" value="Rhodopsin 7-helix transmembrane proteins"/>
    <property type="match status" value="1"/>
</dbReference>
<dbReference type="SUPFAM" id="SSF81321">
    <property type="entry name" value="Family A G protein-coupled receptor-like"/>
    <property type="match status" value="1"/>
</dbReference>
<evidence type="ECO:0000256" key="7">
    <source>
        <dbReference type="ARBA" id="ARBA00023136"/>
    </source>
</evidence>
<dbReference type="InterPro" id="IPR000826">
    <property type="entry name" value="Formyl_rcpt-rel"/>
</dbReference>
<gene>
    <name evidence="15" type="ORF">ABG768_002101</name>
</gene>
<evidence type="ECO:0000256" key="4">
    <source>
        <dbReference type="ARBA" id="ARBA00022692"/>
    </source>
</evidence>
<keyword evidence="3" id="KW-0597">Phosphoprotein</keyword>
<evidence type="ECO:0000256" key="8">
    <source>
        <dbReference type="ARBA" id="ARBA00023170"/>
    </source>
</evidence>
<keyword evidence="10" id="KW-0807">Transducer</keyword>
<feature type="domain" description="G-protein coupled receptors family 1 profile" evidence="14">
    <location>
        <begin position="78"/>
        <end position="331"/>
    </location>
</feature>
<protein>
    <recommendedName>
        <fullName evidence="14">G-protein coupled receptors family 1 profile domain-containing protein</fullName>
    </recommendedName>
</protein>
<keyword evidence="6" id="KW-0297">G-protein coupled receptor</keyword>
<dbReference type="GO" id="GO:0004875">
    <property type="term" value="F:complement receptor activity"/>
    <property type="evidence" value="ECO:0007669"/>
    <property type="project" value="TreeGrafter"/>
</dbReference>
<evidence type="ECO:0000256" key="6">
    <source>
        <dbReference type="ARBA" id="ARBA00023040"/>
    </source>
</evidence>
<dbReference type="PROSITE" id="PS50262">
    <property type="entry name" value="G_PROTEIN_RECEP_F1_2"/>
    <property type="match status" value="1"/>
</dbReference>
<evidence type="ECO:0000256" key="9">
    <source>
        <dbReference type="ARBA" id="ARBA00023180"/>
    </source>
</evidence>
<evidence type="ECO:0000313" key="16">
    <source>
        <dbReference type="Proteomes" id="UP001479290"/>
    </source>
</evidence>
<dbReference type="GO" id="GO:0007200">
    <property type="term" value="P:phospholipase C-activating G protein-coupled receptor signaling pathway"/>
    <property type="evidence" value="ECO:0007669"/>
    <property type="project" value="TreeGrafter"/>
</dbReference>
<dbReference type="AlphaFoldDB" id="A0AAW2A513"/>
<dbReference type="PANTHER" id="PTHR24225:SF72">
    <property type="entry name" value="G-PROTEIN COUPLED RECEPTORS FAMILY 1 PROFILE DOMAIN-CONTAINING PROTEIN-RELATED"/>
    <property type="match status" value="1"/>
</dbReference>
<evidence type="ECO:0000256" key="13">
    <source>
        <dbReference type="SAM" id="Phobius"/>
    </source>
</evidence>
<evidence type="ECO:0000256" key="12">
    <source>
        <dbReference type="SAM" id="MobiDB-lite"/>
    </source>
</evidence>
<sequence>MMLLLVPFWSRELLRRQLFSKKVTLSSRSTSQTMSIHLLFNTTSSVTNNVTDIAVSTGAGRIIGALILCLFLPIGISGNLLIIWSILTRTRHRSITTLLILNLACADGSLMFLLPFFIVYLVKHSWIFTLPLCKILLYLCSTNMYASIFLITLMSLHRMVVVVWRKHAGVLRDRRALIRVLVGLWILALCVSVPNSVFWTTFMSEHEPKFVACACKHSQPRDVILQHCLEILLGFLMPYGLIIGSYVCVLRRIRKTRFRRHIRSEKLILVIVIAFGLTWLPFHIMNMVEVAGAFLPEDSPEKARLSQIWISFRGFTSTFTFISSSINPVLYTFAGKSYIKREGLAFMARLFESSGIESTRKIRQSQNNQEQEKKEEVDHLKDGI</sequence>
<evidence type="ECO:0000259" key="14">
    <source>
        <dbReference type="PROSITE" id="PS50262"/>
    </source>
</evidence>
<keyword evidence="16" id="KW-1185">Reference proteome</keyword>
<evidence type="ECO:0000256" key="11">
    <source>
        <dbReference type="ARBA" id="ARBA00025736"/>
    </source>
</evidence>
<keyword evidence="9" id="KW-0325">Glycoprotein</keyword>
<feature type="transmembrane region" description="Helical" evidence="13">
    <location>
        <begin position="267"/>
        <end position="288"/>
    </location>
</feature>
<dbReference type="PANTHER" id="PTHR24225">
    <property type="entry name" value="CHEMOTACTIC RECEPTOR"/>
    <property type="match status" value="1"/>
</dbReference>
<organism evidence="15 16">
    <name type="scientific">Culter alburnus</name>
    <name type="common">Topmouth culter</name>
    <dbReference type="NCBI Taxonomy" id="194366"/>
    <lineage>
        <taxon>Eukaryota</taxon>
        <taxon>Metazoa</taxon>
        <taxon>Chordata</taxon>
        <taxon>Craniata</taxon>
        <taxon>Vertebrata</taxon>
        <taxon>Euteleostomi</taxon>
        <taxon>Actinopterygii</taxon>
        <taxon>Neopterygii</taxon>
        <taxon>Teleostei</taxon>
        <taxon>Ostariophysi</taxon>
        <taxon>Cypriniformes</taxon>
        <taxon>Xenocyprididae</taxon>
        <taxon>Xenocypridinae</taxon>
        <taxon>Culter</taxon>
    </lineage>
</organism>
<comment type="caution">
    <text evidence="15">The sequence shown here is derived from an EMBL/GenBank/DDBJ whole genome shotgun (WGS) entry which is preliminary data.</text>
</comment>
<dbReference type="Proteomes" id="UP001479290">
    <property type="component" value="Unassembled WGS sequence"/>
</dbReference>
<dbReference type="InterPro" id="IPR000276">
    <property type="entry name" value="GPCR_Rhodpsn"/>
</dbReference>